<gene>
    <name evidence="3" type="primary">pros</name>
    <name evidence="3" type="ORF">CG17228</name>
</gene>
<evidence type="ECO:0000313" key="3">
    <source>
        <dbReference type="FlyBase" id="FBgn0004595"/>
    </source>
</evidence>
<evidence type="ECO:0000256" key="1">
    <source>
        <dbReference type="SAM" id="SignalP"/>
    </source>
</evidence>
<keyword evidence="1" id="KW-0732">Signal</keyword>
<proteinExistence type="evidence at transcript level"/>
<name>Q8MSD4_DROME</name>
<dbReference type="AlphaFoldDB" id="Q8MSD4"/>
<reference evidence="2" key="1">
    <citation type="submission" date="2002-06" db="EMBL/GenBank/DDBJ databases">
        <authorList>
            <person name="Stapleton M."/>
            <person name="Brokstein P."/>
            <person name="Hong L."/>
            <person name="Agbayani A."/>
            <person name="Carlson J."/>
            <person name="Champe M."/>
            <person name="Chavez C."/>
            <person name="Dorsett V."/>
            <person name="Dresnek D."/>
            <person name="Farfan D."/>
            <person name="Frise E."/>
            <person name="George R."/>
            <person name="Gonzalez M."/>
            <person name="Guarin H."/>
            <person name="Kronmiller B."/>
            <person name="Li P."/>
            <person name="Liao G."/>
            <person name="Miranda A."/>
            <person name="Mungall C.J."/>
            <person name="Nunoo J."/>
            <person name="Pacleb J."/>
            <person name="Paragas V."/>
            <person name="Park S."/>
            <person name="Patel S."/>
            <person name="Phouanenavong S."/>
            <person name="Wan K."/>
            <person name="Yu C."/>
            <person name="Lewis S.E."/>
            <person name="Rubin G.M."/>
            <person name="Celniker S."/>
        </authorList>
    </citation>
    <scope>NUCLEOTIDE SEQUENCE</scope>
    <source>
        <strain evidence="2">Berkeley</strain>
    </source>
</reference>
<dbReference type="FlyBase" id="FBgn0004595">
    <property type="gene designation" value="pros"/>
</dbReference>
<evidence type="ECO:0000313" key="2">
    <source>
        <dbReference type="EMBL" id="AAM50747.1"/>
    </source>
</evidence>
<protein>
    <submittedName>
        <fullName evidence="2">HL08040p</fullName>
    </submittedName>
</protein>
<dbReference type="EMBL" id="AY118887">
    <property type="protein sequence ID" value="AAM50747.1"/>
    <property type="molecule type" value="mRNA"/>
</dbReference>
<organism evidence="2">
    <name type="scientific">Drosophila melanogaster</name>
    <name type="common">Fruit fly</name>
    <dbReference type="NCBI Taxonomy" id="7227"/>
    <lineage>
        <taxon>Eukaryota</taxon>
        <taxon>Metazoa</taxon>
        <taxon>Ecdysozoa</taxon>
        <taxon>Arthropoda</taxon>
        <taxon>Hexapoda</taxon>
        <taxon>Insecta</taxon>
        <taxon>Pterygota</taxon>
        <taxon>Neoptera</taxon>
        <taxon>Endopterygota</taxon>
        <taxon>Diptera</taxon>
        <taxon>Brachycera</taxon>
        <taxon>Muscomorpha</taxon>
        <taxon>Ephydroidea</taxon>
        <taxon>Drosophilidae</taxon>
        <taxon>Drosophila</taxon>
        <taxon>Sophophora</taxon>
    </lineage>
</organism>
<feature type="chain" id="PRO_5004314034" evidence="1">
    <location>
        <begin position="38"/>
        <end position="98"/>
    </location>
</feature>
<accession>Q8MSD4</accession>
<sequence>MFACSPSGEFWGWGGQTLLFLQLQYLIFDCSCTATTATTSLTACKTFDYLAQTKSYSSNETNAAKSTILAQQLLRGAPSASQPVGQSVCQLQSQLASY</sequence>
<dbReference type="OrthoDB" id="10038576at2759"/>
<dbReference type="AGR" id="FB:FBgn0004595"/>
<feature type="signal peptide" evidence="1">
    <location>
        <begin position="1"/>
        <end position="37"/>
    </location>
</feature>